<evidence type="ECO:0000313" key="1">
    <source>
        <dbReference type="EMBL" id="CAI8021979.1"/>
    </source>
</evidence>
<dbReference type="AlphaFoldDB" id="A0AA35S2Z4"/>
<dbReference type="EMBL" id="CASHTH010001926">
    <property type="protein sequence ID" value="CAI8021979.1"/>
    <property type="molecule type" value="Genomic_DNA"/>
</dbReference>
<name>A0AA35S2Z4_GEOBA</name>
<evidence type="ECO:0008006" key="3">
    <source>
        <dbReference type="Google" id="ProtNLM"/>
    </source>
</evidence>
<keyword evidence="2" id="KW-1185">Reference proteome</keyword>
<protein>
    <recommendedName>
        <fullName evidence="3">Fibronectin type-III domain-containing protein</fullName>
    </recommendedName>
</protein>
<dbReference type="CDD" id="cd00063">
    <property type="entry name" value="FN3"/>
    <property type="match status" value="1"/>
</dbReference>
<gene>
    <name evidence="1" type="ORF">GBAR_LOCUS12945</name>
</gene>
<reference evidence="1" key="1">
    <citation type="submission" date="2023-03" db="EMBL/GenBank/DDBJ databases">
        <authorList>
            <person name="Steffen K."/>
            <person name="Cardenas P."/>
        </authorList>
    </citation>
    <scope>NUCLEOTIDE SEQUENCE</scope>
</reference>
<dbReference type="InterPro" id="IPR036116">
    <property type="entry name" value="FN3_sf"/>
</dbReference>
<dbReference type="InterPro" id="IPR013783">
    <property type="entry name" value="Ig-like_fold"/>
</dbReference>
<comment type="caution">
    <text evidence="1">The sequence shown here is derived from an EMBL/GenBank/DDBJ whole genome shotgun (WGS) entry which is preliminary data.</text>
</comment>
<proteinExistence type="predicted"/>
<evidence type="ECO:0000313" key="2">
    <source>
        <dbReference type="Proteomes" id="UP001174909"/>
    </source>
</evidence>
<dbReference type="SUPFAM" id="SSF49265">
    <property type="entry name" value="Fibronectin type III"/>
    <property type="match status" value="1"/>
</dbReference>
<dbReference type="InterPro" id="IPR003961">
    <property type="entry name" value="FN3_dom"/>
</dbReference>
<feature type="non-terminal residue" evidence="1">
    <location>
        <position position="1"/>
    </location>
</feature>
<organism evidence="1 2">
    <name type="scientific">Geodia barretti</name>
    <name type="common">Barrett's horny sponge</name>
    <dbReference type="NCBI Taxonomy" id="519541"/>
    <lineage>
        <taxon>Eukaryota</taxon>
        <taxon>Metazoa</taxon>
        <taxon>Porifera</taxon>
        <taxon>Demospongiae</taxon>
        <taxon>Heteroscleromorpha</taxon>
        <taxon>Tetractinellida</taxon>
        <taxon>Astrophorina</taxon>
        <taxon>Geodiidae</taxon>
        <taxon>Geodia</taxon>
    </lineage>
</organism>
<dbReference type="Gene3D" id="2.60.40.10">
    <property type="entry name" value="Immunoglobulins"/>
    <property type="match status" value="1"/>
</dbReference>
<dbReference type="Proteomes" id="UP001174909">
    <property type="component" value="Unassembled WGS sequence"/>
</dbReference>
<accession>A0AA35S2Z4</accession>
<sequence length="127" mass="13183">MLEKGSKMFRVICTSTGGRPLTLSITGPSGVVETKIVNVSDIKGVGNDSFSAEGNWKKGAHEDMYVCFASNGVSNASEVISLKVAGSPTLLLVVQTSATSVIVEWSQPSGAATVTGYVVHYSDGVVN</sequence>